<evidence type="ECO:0000256" key="1">
    <source>
        <dbReference type="SAM" id="SignalP"/>
    </source>
</evidence>
<keyword evidence="1" id="KW-0732">Signal</keyword>
<feature type="chain" id="PRO_5046805454" description="Secreted protein" evidence="1">
    <location>
        <begin position="22"/>
        <end position="179"/>
    </location>
</feature>
<name>A0ABN9L8V1_9NEOB</name>
<organism evidence="2 3">
    <name type="scientific">Ranitomeya imitator</name>
    <name type="common">mimic poison frog</name>
    <dbReference type="NCBI Taxonomy" id="111125"/>
    <lineage>
        <taxon>Eukaryota</taxon>
        <taxon>Metazoa</taxon>
        <taxon>Chordata</taxon>
        <taxon>Craniata</taxon>
        <taxon>Vertebrata</taxon>
        <taxon>Euteleostomi</taxon>
        <taxon>Amphibia</taxon>
        <taxon>Batrachia</taxon>
        <taxon>Anura</taxon>
        <taxon>Neobatrachia</taxon>
        <taxon>Hyloidea</taxon>
        <taxon>Dendrobatidae</taxon>
        <taxon>Dendrobatinae</taxon>
        <taxon>Ranitomeya</taxon>
    </lineage>
</organism>
<evidence type="ECO:0000313" key="3">
    <source>
        <dbReference type="Proteomes" id="UP001176940"/>
    </source>
</evidence>
<feature type="signal peptide" evidence="1">
    <location>
        <begin position="1"/>
        <end position="21"/>
    </location>
</feature>
<gene>
    <name evidence="2" type="ORF">RIMI_LOCUS5884079</name>
</gene>
<dbReference type="EMBL" id="CAUEEQ010010315">
    <property type="protein sequence ID" value="CAJ0934296.1"/>
    <property type="molecule type" value="Genomic_DNA"/>
</dbReference>
<evidence type="ECO:0008006" key="4">
    <source>
        <dbReference type="Google" id="ProtNLM"/>
    </source>
</evidence>
<protein>
    <recommendedName>
        <fullName evidence="4">Secreted protein</fullName>
    </recommendedName>
</protein>
<reference evidence="2" key="1">
    <citation type="submission" date="2023-07" db="EMBL/GenBank/DDBJ databases">
        <authorList>
            <person name="Stuckert A."/>
        </authorList>
    </citation>
    <scope>NUCLEOTIDE SEQUENCE</scope>
</reference>
<sequence length="179" mass="19849">MKIAVIFLCVAIASFIDTSNGFSKGKSFDKTKADFYVRSCHAIGQKVEILKTCPEHERETRKKCLLEDVLLELNLLSIDMDCTLEEVLKIVGLPLEIVNCILTGNLDDILTLISIEGLISPVLLVVEGCLGKVGIVLKEQLELLNGVLIKNNLDMSGVYELVLTWKIIMAGSFYMNENN</sequence>
<proteinExistence type="predicted"/>
<dbReference type="Proteomes" id="UP001176940">
    <property type="component" value="Unassembled WGS sequence"/>
</dbReference>
<evidence type="ECO:0000313" key="2">
    <source>
        <dbReference type="EMBL" id="CAJ0934296.1"/>
    </source>
</evidence>
<comment type="caution">
    <text evidence="2">The sequence shown here is derived from an EMBL/GenBank/DDBJ whole genome shotgun (WGS) entry which is preliminary data.</text>
</comment>
<accession>A0ABN9L8V1</accession>
<keyword evidence="3" id="KW-1185">Reference proteome</keyword>